<dbReference type="eggNOG" id="KOG3594">
    <property type="taxonomic scope" value="Eukaryota"/>
</dbReference>
<dbReference type="Gene3D" id="2.60.40.60">
    <property type="entry name" value="Cadherins"/>
    <property type="match status" value="18"/>
</dbReference>
<dbReference type="PANTHER" id="PTHR24028">
    <property type="entry name" value="CADHERIN-87A"/>
    <property type="match status" value="1"/>
</dbReference>
<feature type="domain" description="Cadherin" evidence="9">
    <location>
        <begin position="830"/>
        <end position="936"/>
    </location>
</feature>
<evidence type="ECO:0000256" key="7">
    <source>
        <dbReference type="ARBA" id="ARBA00023180"/>
    </source>
</evidence>
<dbReference type="PANTHER" id="PTHR24028:SF328">
    <property type="entry name" value="CADHERIN-3"/>
    <property type="match status" value="1"/>
</dbReference>
<feature type="domain" description="Cadherin" evidence="9">
    <location>
        <begin position="1576"/>
        <end position="1680"/>
    </location>
</feature>
<dbReference type="FunFam" id="2.60.40.60:FF:000396">
    <property type="entry name" value="Protocadherin gamma subfamily C, 4"/>
    <property type="match status" value="1"/>
</dbReference>
<keyword evidence="2" id="KW-0812">Transmembrane</keyword>
<dbReference type="FunFam" id="2.60.40.60:FF:000160">
    <property type="entry name" value="cadherin-23 isoform X1"/>
    <property type="match status" value="1"/>
</dbReference>
<keyword evidence="5" id="KW-1133">Transmembrane helix</keyword>
<name>C3ZFS0_BRAFL</name>
<dbReference type="FunFam" id="2.60.40.60:FF:000173">
    <property type="entry name" value="Cadherin 23"/>
    <property type="match status" value="1"/>
</dbReference>
<accession>C3ZFS0</accession>
<keyword evidence="6" id="KW-0472">Membrane</keyword>
<evidence type="ECO:0000256" key="1">
    <source>
        <dbReference type="ARBA" id="ARBA00004167"/>
    </source>
</evidence>
<feature type="domain" description="Cadherin" evidence="9">
    <location>
        <begin position="1044"/>
        <end position="1151"/>
    </location>
</feature>
<dbReference type="GO" id="GO:0005886">
    <property type="term" value="C:plasma membrane"/>
    <property type="evidence" value="ECO:0007669"/>
    <property type="project" value="InterPro"/>
</dbReference>
<feature type="domain" description="Cadherin" evidence="9">
    <location>
        <begin position="1152"/>
        <end position="1254"/>
    </location>
</feature>
<feature type="domain" description="Cadherin" evidence="9">
    <location>
        <begin position="1470"/>
        <end position="1575"/>
    </location>
</feature>
<feature type="domain" description="Cadherin" evidence="9">
    <location>
        <begin position="1681"/>
        <end position="1786"/>
    </location>
</feature>
<gene>
    <name evidence="10" type="ORF">BRAFLDRAFT_133692</name>
</gene>
<feature type="domain" description="Cadherin" evidence="9">
    <location>
        <begin position="937"/>
        <end position="1041"/>
    </location>
</feature>
<dbReference type="InterPro" id="IPR050174">
    <property type="entry name" value="Protocadherin/Cadherin-CA"/>
</dbReference>
<feature type="domain" description="Cadherin" evidence="9">
    <location>
        <begin position="1255"/>
        <end position="1364"/>
    </location>
</feature>
<dbReference type="InterPro" id="IPR015919">
    <property type="entry name" value="Cadherin-like_sf"/>
</dbReference>
<dbReference type="Pfam" id="PF00028">
    <property type="entry name" value="Cadherin"/>
    <property type="match status" value="18"/>
</dbReference>
<dbReference type="PRINTS" id="PR00205">
    <property type="entry name" value="CADHERIN"/>
</dbReference>
<evidence type="ECO:0000313" key="10">
    <source>
        <dbReference type="EMBL" id="EEN48558.1"/>
    </source>
</evidence>
<dbReference type="FunFam" id="2.60.40.60:FF:000106">
    <property type="entry name" value="FAT atypical cadherin 4"/>
    <property type="match status" value="3"/>
</dbReference>
<feature type="domain" description="Cadherin" evidence="9">
    <location>
        <begin position="510"/>
        <end position="617"/>
    </location>
</feature>
<evidence type="ECO:0000256" key="8">
    <source>
        <dbReference type="PROSITE-ProRule" id="PRU00043"/>
    </source>
</evidence>
<keyword evidence="3" id="KW-0677">Repeat</keyword>
<dbReference type="SUPFAM" id="SSF49313">
    <property type="entry name" value="Cadherin-like"/>
    <property type="match status" value="18"/>
</dbReference>
<feature type="domain" description="Cadherin" evidence="9">
    <location>
        <begin position="618"/>
        <end position="724"/>
    </location>
</feature>
<dbReference type="GO" id="GO:0007156">
    <property type="term" value="P:homophilic cell adhesion via plasma membrane adhesion molecules"/>
    <property type="evidence" value="ECO:0007669"/>
    <property type="project" value="InterPro"/>
</dbReference>
<comment type="subcellular location">
    <subcellularLocation>
        <location evidence="1">Membrane</location>
        <topology evidence="1">Single-pass membrane protein</topology>
    </subcellularLocation>
</comment>
<sequence length="1894" mass="197957">VTCTDDDDGDNAVVAYAITSGNSNDSFDINSTSGDVTVNNSLDLEDVRAFTLVVEATDSGLTEGQLTGTATVHVTLTNVNEFAPNFTEVSYSFLVSENTTVGTSVGQVSATDGDVNEVGDVTFSIVSGNDGDVFGIDFLTGVISTATVLDREIANSYALEVQARDGGDSLRTYQTSTTTVDITVEDVNDNNPMFDPSVIYTTVSESTGIGASIAQLNCTDSDDGVNQELTYVISAGNDVGLFSVSSDGLVSLAYGLDYETSTAHALTVVATDGGTSPQLSGTATVYVQVTSVNEHDPVFDATSPANASVDEGSPVGTTVAIVSATDADVGADGVLTYTIIGKYDKFALDASTGALQTVAPLDRETTSSYTLTLVAQDGGVSLTRSATTTVFVTVSDVNDVTPVCSPSFYAVTISEGADVTSPVTMVTCSDDDVGENSELNFSITAGNSNDTFAINDTSGEITIAKDLDLEVTSFYSLGVQVSDSGALSLTGTATVYVTVTNVNDFVPAFSESSYSFNVSESESVGTEVGQVVASDEDTDEEGVVTYSIASGNDGLAFGIDPVSGVLSVAKKLDRETIASYSLEVLAIDGGDSFGTYRNSTVRVNITVIDENDNPPTFDSLVMYTSVLESAPEGTSLLQLNCTDADADANGEISFVISAGNDEGKFAVDRTSGTLRTVGNFDRENNPDYTLVLLATDWGQNPGRLTGSSTVYITVTDVNDNAPVCSPALLAVSVAEGAAVGSSVVSVSCTDQDEGINAALSHTIVAGNTNDSFAVNSSTGSIRLASSLDLEVTPTFVLELIVTDGGGPMLTGSVTVHVKLTDDNEFAPAFTDAFFAFNVSEDATIGTTIGQVSATDEDLYEESISYVIISGDDDNTFRMDSNTGTLSLQENIDRESTDSLSLVVMATDSEDSSGAQHNVTTLVNITVLDVNDNPPVFDPHVYYVSLLESTSIGAAVTQLKCTDNDEGTNADMTYSISTGNDALKFNVTSDNGEIILQDSLDYETSTEYVLTATASDGGTPSLTGTATVYVQVVAENEHTPEIIVPSGGYDVVISEDLPIGTSVISVTAVDSDSGPDGTVVYSIEEGNSEQKFVIEENTGELSVALPLDREYTDSYTLTVKAMDSPSNSSQALSNFTTVNITLEDVNDNHPIFTPSVYTTSVLEGAAVGSQLLQLTATDADLGNNSVLDYTITAGDTNGTFNLSGDILVLASGLDHSVRSYFSLTVTATDRGVPSLSSTANVVVNVLAENNYSPVFDNGTNTVWVSEDAAVGTTVYNANATDADVGDGGELTYVVTSGEDEYGITFVIDSAAGVVTLGSYLDRETLDEYVLNITVYDGEASDSGTLTDFIVVTVIVTDVNDNKPAFSQPVYTVYVDENIPVGSNITTVEATDPDLNGNGEVTYSIVSGDGMAYFDINSTTGLISTSADVDRETLALNNLVVQATDSGTPAKSSLCRVKVYLNDLNDNTPSFVPLEYVVSVLENAAVGTLVTPVQALDPDESTNALLTFAILEGDDNNEFAIDSSTGTIRTASTLDRESIESYTLTITATDGGTPTNLTGSGTVLVTILDVNDNTPVLTQASYTASVSEGVTAGTSVVQVVASDDDADENAEITYSITSASQPGHFEIDGASGVVRTAQALDRENIDSYTLTVQATDNGVPSFNNDTTVTITIDDENDNTPAFDSNLYSFTLEENVAGGTSVGDVSASDDDINSNADLSFSIVSDDSQHFVVNSNTGRISTSSTANIDRETIAEYSIICRVQDSGTPSLFSDVTVQITVSDVNDNAPIFNNNDTLTATLAENAEPGNTVIKVTATDLDKGANADVIYTISSDLADNGVKATRYFRISETTGVVTFRESVDRETEPFIQFVVIATDGGSPSLSSETDVNITIADENDN</sequence>
<evidence type="ECO:0000256" key="3">
    <source>
        <dbReference type="ARBA" id="ARBA00022737"/>
    </source>
</evidence>
<dbReference type="STRING" id="7739.C3ZFS0"/>
<feature type="domain" description="Cadherin" evidence="9">
    <location>
        <begin position="1"/>
        <end position="86"/>
    </location>
</feature>
<dbReference type="FunFam" id="2.60.40.60:FF:000015">
    <property type="entry name" value="FAT atypical cadherin 1"/>
    <property type="match status" value="1"/>
</dbReference>
<dbReference type="PROSITE" id="PS00232">
    <property type="entry name" value="CADHERIN_1"/>
    <property type="match status" value="7"/>
</dbReference>
<dbReference type="CDD" id="cd11304">
    <property type="entry name" value="Cadherin_repeat"/>
    <property type="match status" value="18"/>
</dbReference>
<dbReference type="FunFam" id="2.60.40.60:FF:000020">
    <property type="entry name" value="Dachsous cadherin-related 1b"/>
    <property type="match status" value="3"/>
</dbReference>
<evidence type="ECO:0000256" key="6">
    <source>
        <dbReference type="ARBA" id="ARBA00023136"/>
    </source>
</evidence>
<keyword evidence="4 8" id="KW-0106">Calcium</keyword>
<protein>
    <recommendedName>
        <fullName evidence="9">Cadherin domain-containing protein</fullName>
    </recommendedName>
</protein>
<feature type="domain" description="Cadherin" evidence="9">
    <location>
        <begin position="405"/>
        <end position="509"/>
    </location>
</feature>
<feature type="domain" description="Cadherin" evidence="9">
    <location>
        <begin position="87"/>
        <end position="194"/>
    </location>
</feature>
<dbReference type="InterPro" id="IPR002126">
    <property type="entry name" value="Cadherin-like_dom"/>
</dbReference>
<feature type="domain" description="Cadherin" evidence="9">
    <location>
        <begin position="195"/>
        <end position="299"/>
    </location>
</feature>
<keyword evidence="7" id="KW-0325">Glycoprotein</keyword>
<proteinExistence type="predicted"/>
<evidence type="ECO:0000256" key="2">
    <source>
        <dbReference type="ARBA" id="ARBA00022692"/>
    </source>
</evidence>
<feature type="domain" description="Cadherin" evidence="9">
    <location>
        <begin position="301"/>
        <end position="408"/>
    </location>
</feature>
<feature type="non-terminal residue" evidence="10">
    <location>
        <position position="1894"/>
    </location>
</feature>
<feature type="non-terminal residue" evidence="10">
    <location>
        <position position="1"/>
    </location>
</feature>
<feature type="domain" description="Cadherin" evidence="9">
    <location>
        <begin position="725"/>
        <end position="829"/>
    </location>
</feature>
<dbReference type="EMBL" id="GG666615">
    <property type="protein sequence ID" value="EEN48558.1"/>
    <property type="molecule type" value="Genomic_DNA"/>
</dbReference>
<dbReference type="PROSITE" id="PS50268">
    <property type="entry name" value="CADHERIN_2"/>
    <property type="match status" value="18"/>
</dbReference>
<dbReference type="SMART" id="SM00112">
    <property type="entry name" value="CA"/>
    <property type="match status" value="18"/>
</dbReference>
<dbReference type="GO" id="GO:0005509">
    <property type="term" value="F:calcium ion binding"/>
    <property type="evidence" value="ECO:0007669"/>
    <property type="project" value="UniProtKB-UniRule"/>
</dbReference>
<dbReference type="FunFam" id="2.60.40.60:FF:000146">
    <property type="entry name" value="cadherin-23 isoform X1"/>
    <property type="match status" value="7"/>
</dbReference>
<evidence type="ECO:0000256" key="5">
    <source>
        <dbReference type="ARBA" id="ARBA00022989"/>
    </source>
</evidence>
<evidence type="ECO:0000256" key="4">
    <source>
        <dbReference type="ARBA" id="ARBA00022837"/>
    </source>
</evidence>
<feature type="domain" description="Cadherin" evidence="9">
    <location>
        <begin position="1788"/>
        <end position="1894"/>
    </location>
</feature>
<evidence type="ECO:0000259" key="9">
    <source>
        <dbReference type="PROSITE" id="PS50268"/>
    </source>
</evidence>
<feature type="domain" description="Cadherin" evidence="9">
    <location>
        <begin position="1365"/>
        <end position="1469"/>
    </location>
</feature>
<dbReference type="InterPro" id="IPR020894">
    <property type="entry name" value="Cadherin_CS"/>
</dbReference>
<reference evidence="10" key="1">
    <citation type="journal article" date="2008" name="Nature">
        <title>The amphioxus genome and the evolution of the chordate karyotype.</title>
        <authorList>
            <consortium name="US DOE Joint Genome Institute (JGI-PGF)"/>
            <person name="Putnam N.H."/>
            <person name="Butts T."/>
            <person name="Ferrier D.E.K."/>
            <person name="Furlong R.F."/>
            <person name="Hellsten U."/>
            <person name="Kawashima T."/>
            <person name="Robinson-Rechavi M."/>
            <person name="Shoguchi E."/>
            <person name="Terry A."/>
            <person name="Yu J.-K."/>
            <person name="Benito-Gutierrez E.L."/>
            <person name="Dubchak I."/>
            <person name="Garcia-Fernandez J."/>
            <person name="Gibson-Brown J.J."/>
            <person name="Grigoriev I.V."/>
            <person name="Horton A.C."/>
            <person name="de Jong P.J."/>
            <person name="Jurka J."/>
            <person name="Kapitonov V.V."/>
            <person name="Kohara Y."/>
            <person name="Kuroki Y."/>
            <person name="Lindquist E."/>
            <person name="Lucas S."/>
            <person name="Osoegawa K."/>
            <person name="Pennacchio L.A."/>
            <person name="Salamov A.A."/>
            <person name="Satou Y."/>
            <person name="Sauka-Spengler T."/>
            <person name="Schmutz J."/>
            <person name="Shin-I T."/>
            <person name="Toyoda A."/>
            <person name="Bronner-Fraser M."/>
            <person name="Fujiyama A."/>
            <person name="Holland L.Z."/>
            <person name="Holland P.W.H."/>
            <person name="Satoh N."/>
            <person name="Rokhsar D.S."/>
        </authorList>
    </citation>
    <scope>NUCLEOTIDE SEQUENCE [LARGE SCALE GENOMIC DNA]</scope>
    <source>
        <strain evidence="10">S238N-H82</strain>
        <tissue evidence="10">Testes</tissue>
    </source>
</reference>
<dbReference type="InParanoid" id="C3ZFS0"/>
<organism>
    <name type="scientific">Branchiostoma floridae</name>
    <name type="common">Florida lancelet</name>
    <name type="synonym">Amphioxus</name>
    <dbReference type="NCBI Taxonomy" id="7739"/>
    <lineage>
        <taxon>Eukaryota</taxon>
        <taxon>Metazoa</taxon>
        <taxon>Chordata</taxon>
        <taxon>Cephalochordata</taxon>
        <taxon>Leptocardii</taxon>
        <taxon>Amphioxiformes</taxon>
        <taxon>Branchiostomatidae</taxon>
        <taxon>Branchiostoma</taxon>
    </lineage>
</organism>